<organism evidence="2 3">
    <name type="scientific">Iphiclides podalirius</name>
    <name type="common">scarce swallowtail</name>
    <dbReference type="NCBI Taxonomy" id="110791"/>
    <lineage>
        <taxon>Eukaryota</taxon>
        <taxon>Metazoa</taxon>
        <taxon>Ecdysozoa</taxon>
        <taxon>Arthropoda</taxon>
        <taxon>Hexapoda</taxon>
        <taxon>Insecta</taxon>
        <taxon>Pterygota</taxon>
        <taxon>Neoptera</taxon>
        <taxon>Endopterygota</taxon>
        <taxon>Lepidoptera</taxon>
        <taxon>Glossata</taxon>
        <taxon>Ditrysia</taxon>
        <taxon>Papilionoidea</taxon>
        <taxon>Papilionidae</taxon>
        <taxon>Papilioninae</taxon>
        <taxon>Iphiclides</taxon>
    </lineage>
</organism>
<protein>
    <submittedName>
        <fullName evidence="2">Uncharacterized protein</fullName>
    </submittedName>
</protein>
<dbReference type="EMBL" id="OW152826">
    <property type="protein sequence ID" value="CAH2042075.1"/>
    <property type="molecule type" value="Genomic_DNA"/>
</dbReference>
<feature type="region of interest" description="Disordered" evidence="1">
    <location>
        <begin position="67"/>
        <end position="88"/>
    </location>
</feature>
<evidence type="ECO:0000313" key="3">
    <source>
        <dbReference type="Proteomes" id="UP000837857"/>
    </source>
</evidence>
<reference evidence="2" key="1">
    <citation type="submission" date="2022-03" db="EMBL/GenBank/DDBJ databases">
        <authorList>
            <person name="Martin H S."/>
        </authorList>
    </citation>
    <scope>NUCLEOTIDE SEQUENCE</scope>
</reference>
<gene>
    <name evidence="2" type="ORF">IPOD504_LOCUS3567</name>
</gene>
<keyword evidence="3" id="KW-1185">Reference proteome</keyword>
<dbReference type="Proteomes" id="UP000837857">
    <property type="component" value="Chromosome 14"/>
</dbReference>
<accession>A0ABN8HX32</accession>
<feature type="region of interest" description="Disordered" evidence="1">
    <location>
        <begin position="18"/>
        <end position="39"/>
    </location>
</feature>
<evidence type="ECO:0000256" key="1">
    <source>
        <dbReference type="SAM" id="MobiDB-lite"/>
    </source>
</evidence>
<name>A0ABN8HX32_9NEOP</name>
<evidence type="ECO:0000313" key="2">
    <source>
        <dbReference type="EMBL" id="CAH2042075.1"/>
    </source>
</evidence>
<proteinExistence type="predicted"/>
<feature type="non-terminal residue" evidence="2">
    <location>
        <position position="88"/>
    </location>
</feature>
<sequence>MERAPGAFLARPPFFLPPRDRYAQNGDAARSNRPRCNGPTLAARLTISGRTNLSRASAPRVGRVGGIKMRQVGMPDAPGNGLTGRGRY</sequence>